<name>A0ACC5ZPF0_9TELE</name>
<proteinExistence type="predicted"/>
<keyword evidence="2" id="KW-1185">Reference proteome</keyword>
<dbReference type="EMBL" id="CM041003">
    <property type="protein sequence ID" value="MCJ8749393.1"/>
    <property type="molecule type" value="Genomic_DNA"/>
</dbReference>
<protein>
    <submittedName>
        <fullName evidence="1">Uncharacterized protein</fullName>
    </submittedName>
</protein>
<reference evidence="1" key="1">
    <citation type="submission" date="2020-02" db="EMBL/GenBank/DDBJ databases">
        <title>Genome sequencing of the panga catfish, Pangasius djambal.</title>
        <authorList>
            <person name="Wen M."/>
            <person name="Zahm M."/>
            <person name="Roques C."/>
            <person name="Cabau C."/>
            <person name="Klopp C."/>
            <person name="Donnadieu C."/>
            <person name="Jouanno E."/>
            <person name="Avarre J.-C."/>
            <person name="Campet M."/>
            <person name="Ha T."/>
            <person name="Dugue R."/>
            <person name="Lampietro C."/>
            <person name="Louis A."/>
            <person name="Herpin A."/>
            <person name="Echchiki A."/>
            <person name="Berthelot C."/>
            <person name="Parey E."/>
            <person name="Roest-Crollius H."/>
            <person name="Braasch I."/>
            <person name="Postlethwait J.H."/>
            <person name="Bobe J."/>
            <person name="Montfort J."/>
            <person name="Bouchez O."/>
            <person name="Begum T."/>
            <person name="Schartl M."/>
            <person name="Gustiano R."/>
            <person name="Guiguen Y."/>
        </authorList>
    </citation>
    <scope>NUCLEOTIDE SEQUENCE</scope>
    <source>
        <strain evidence="1">Pdj_M5554</strain>
    </source>
</reference>
<dbReference type="Proteomes" id="UP000830395">
    <property type="component" value="Chromosome 29"/>
</dbReference>
<accession>A0ACC5ZPF0</accession>
<comment type="caution">
    <text evidence="1">The sequence shown here is derived from an EMBL/GenBank/DDBJ whole genome shotgun (WGS) entry which is preliminary data.</text>
</comment>
<evidence type="ECO:0000313" key="1">
    <source>
        <dbReference type="EMBL" id="MCJ8749393.1"/>
    </source>
</evidence>
<evidence type="ECO:0000313" key="2">
    <source>
        <dbReference type="Proteomes" id="UP000830395"/>
    </source>
</evidence>
<gene>
    <name evidence="1" type="ORF">PDJAM_G00175880</name>
</gene>
<sequence>MADNVLDSGPSSAKRPKLSSPALSGSASDTNDFSSLFDLEHDLPDELISSPDLALPNGGVEVCQPSSLGPIQDTAAKHKQLSELLCSASQQQQQQAGMMAPAGFNRPMMAVQKGNGQTQGIMGGQAMNGVPRMGYVNANAGMNMADPLQQQQLRAQQPGAVNKMNMMAGAGSAPFMPPYSHSGAQSSLAPSLQNKASQNLSQFSVDQKAQPGQSVPGLAVAPPVADPEKRKLIQQQLVLLLHAHKCQRREQSNGELSHCSLPHCRTMKNVLNHMTHCQAGKTCQGVNQVGVNGSVGVQAQTQQPNHLPDALLHRNINTHSLLSDGGGAGPMSSVPIATPPSAGMRKNWHEDITQDLRNHLVHKLLLSDGGGAGPMSSVPIATPPSAGMRKNWHEDITQDLRNHLVHKLVQAIFPTPDPAALKDRRMENLVAYARKVEGDMYESANSRAEYYHLLAEKIYKIQKELEEKRKTRLQKQSTHTENGPLADPSLLRPTGPNQMVNRMPNPAGMNQFGPMGAQPQHMNQLGMQGVPRMTQPNMAQLQNQFTQNQFPLAGSGPVQISTPPLLNSPAVQTPPTSSTSNLPPASQRQTPPIHQTTPSPAARLTPTPRQTPPPLPGNQTPQPHTPNSAIMAPLTPQQQQHLDRANQMQMQGGGASEVLSVPSQDALGPNTQPQSSPAQKPSMMTDGPTLTPASAGSVDPEMNSAPEADLKMEVKKQEEEEEEEEEQTQEEEAKIKMEAVQEEVKTEEKPEIKKEEPEPDSCKAEPMEASTEEAAEDKKPEIKYHFCEKCFNEIQGENVSLSDDPTQPQISINKDQFEKKKNDTLDPELFVECSDCARKMHQICVLHNETIWPSGFVCDGCLKASNKTRKENKYAAKRLPQTKLGNFLETRVNEFLKRQSHPETGDVTIRVVHVSDKMVEVKPGMKSRFVDSGEMADSFPYRTKALFAFEDINGVDVCFFGMHVQEYGSDCPPPNQRRVYISYLDSVHFFQPRHLRTGVYHEILVGYLEYVKKLGFTTGHIWACPPSEGDDYIFHCHPPDQKIPKPKRLQEWYKKMLDKAVAERIVHDYKDIFKQATEDRLTSAKELPYFEGDFWPNVLEESIKELEQEEEERKREENSTSNESVDATEGDSKNAKKKNNKKTNKNKSSMSRANKKKPGVPNVSNDLSQKLYATMEKHKEVFFVIRLLAGPAVNSLPAIVDPDPLMACDLMDGRDAFLTLARDKHLEFSSLRRAKWSSMCMLVELHNQSQDRFVYTCNECKHHVETRFHCTVCEDYDLCITCYKTKGHEHKMEKLGLGLDDESSNQATAATQNPGDSRRLSIQRCIQSLVHACQCRNANCSLPSCQKMKRVVQHTKGCKRKTNGGCPICKQLIALCCYHAKHCQENKCPVPFCLNIKQKLRQQQLQHRLQQAQMLRRRMATMQRTGQPPLGGGPPGGLPSPGNNCATGRSTPTSVGTQPPTPQTPTQQSLAPVPQPGMGGIPVASPQQLQQPQGNMTPQHPGHQQFQQMQGAPGVMTSPQPQMVSQQQTGQSPHPNSLTQYGPRPPGSTGKPGLGPASPSSLGAGPLQQSSGPPPAAVEIAKKIQQVADAQRNMAKAQLLQRQATQTGMMAPYPHHQQPQAQMGINHPGVGMVGGTGLPPHAQVTVSQGQIEQQQGPQGMMVGTGPMQQQPVPQPNAQGQLPPQVQMQQRANVQLQPSAQQQWTGQGIPPQQRPPVMNQPGVATMQQQMQQSQQPQQQPQMPNHNALMNMVQSGLQGGAAGGMAGGSLPQGTVQELLQTLRSPSSPQQQQQVLNILRSNPQLMAAFIKQRVYKYKNGPGGPAGAQGGPGAMSSQPVGVSACGLQPSMNMGQAQLAQLQQQQQQQMQQPQRPLLQQQQVAGLQQQPQGIPGQVPPNVANMNPQFRELLLRRQQQKLQLQQQQQQQQQQQPGGNHAAFPQQQGYMGQQGQQTQPGQQQQQNAGLQGPDRGGPQMQPGQGGTQPSSSPAMLQQAIHQRLLQQQKQHLGGTSPAQQNNPMSPQQQMSQSPHLQGQPLPNSLSNQVRSPQPSPRPQSQPPHSSPSPRMQQTQTASPHPAHLQQHLPGMAPPPPPPQLQQNAMDPGGNPMLPHLSGMVGLHPAGAKDIRPPSGQDLGVNMNSLDM</sequence>
<organism evidence="1 2">
    <name type="scientific">Pangasius djambal</name>
    <dbReference type="NCBI Taxonomy" id="1691987"/>
    <lineage>
        <taxon>Eukaryota</taxon>
        <taxon>Metazoa</taxon>
        <taxon>Chordata</taxon>
        <taxon>Craniata</taxon>
        <taxon>Vertebrata</taxon>
        <taxon>Euteleostomi</taxon>
        <taxon>Actinopterygii</taxon>
        <taxon>Neopterygii</taxon>
        <taxon>Teleostei</taxon>
        <taxon>Ostariophysi</taxon>
        <taxon>Siluriformes</taxon>
        <taxon>Pangasiidae</taxon>
        <taxon>Pangasius</taxon>
    </lineage>
</organism>